<evidence type="ECO:0000256" key="1">
    <source>
        <dbReference type="SAM" id="Phobius"/>
    </source>
</evidence>
<sequence>MGYIGNSDFIFSDESRHRLARHVTFWLTCAVFFTIVYGSKPFGSDIPFQHVYVTSYQLALVEAIAFLPIHMTLSYALMYWLIPRFLMRGRYFDFLLGLIISILITATLSYFISKYILGPFRDIIGVPQPFSNFYFGLMGGLRGGLTVAGFAATIKLAKHWYQKNQQNQQLENERVKAELQLLKA</sequence>
<feature type="transmembrane region" description="Helical" evidence="1">
    <location>
        <begin position="19"/>
        <end position="38"/>
    </location>
</feature>
<feature type="transmembrane region" description="Helical" evidence="1">
    <location>
        <begin position="94"/>
        <end position="113"/>
    </location>
</feature>
<feature type="transmembrane region" description="Helical" evidence="1">
    <location>
        <begin position="58"/>
        <end position="82"/>
    </location>
</feature>
<dbReference type="EMBL" id="CADCTJ010000125">
    <property type="protein sequence ID" value="CAA9217944.1"/>
    <property type="molecule type" value="Genomic_DNA"/>
</dbReference>
<keyword evidence="1" id="KW-0472">Membrane</keyword>
<keyword evidence="1" id="KW-0812">Transmembrane</keyword>
<organism evidence="2">
    <name type="scientific">uncultured Adhaeribacter sp</name>
    <dbReference type="NCBI Taxonomy" id="448109"/>
    <lineage>
        <taxon>Bacteria</taxon>
        <taxon>Pseudomonadati</taxon>
        <taxon>Bacteroidota</taxon>
        <taxon>Cytophagia</taxon>
        <taxon>Cytophagales</taxon>
        <taxon>Hymenobacteraceae</taxon>
        <taxon>Adhaeribacter</taxon>
        <taxon>environmental samples</taxon>
    </lineage>
</organism>
<protein>
    <submittedName>
        <fullName evidence="2">Uncharacterized protein</fullName>
    </submittedName>
</protein>
<name>A0A6J4HA28_9BACT</name>
<reference evidence="2" key="1">
    <citation type="submission" date="2020-02" db="EMBL/GenBank/DDBJ databases">
        <authorList>
            <person name="Meier V. D."/>
        </authorList>
    </citation>
    <scope>NUCLEOTIDE SEQUENCE</scope>
    <source>
        <strain evidence="2">AVDCRST_MAG95</strain>
    </source>
</reference>
<keyword evidence="1" id="KW-1133">Transmembrane helix</keyword>
<evidence type="ECO:0000313" key="2">
    <source>
        <dbReference type="EMBL" id="CAA9217944.1"/>
    </source>
</evidence>
<gene>
    <name evidence="2" type="ORF">AVDCRST_MAG95-400</name>
</gene>
<feature type="transmembrane region" description="Helical" evidence="1">
    <location>
        <begin position="133"/>
        <end position="154"/>
    </location>
</feature>
<accession>A0A6J4HA28</accession>
<proteinExistence type="predicted"/>
<dbReference type="AlphaFoldDB" id="A0A6J4HA28"/>